<sequence>MFCKKFLIKEMINLDSQKIILANLLNAIELKHLFKKKKLLSSHYRSIKNIRPESVNSFKTNMDKLCLGYKSSSFTVTKGVSP</sequence>
<protein>
    <submittedName>
        <fullName evidence="1">Uncharacterized protein</fullName>
    </submittedName>
</protein>
<name>A0A3M7SHX6_BRAPC</name>
<gene>
    <name evidence="1" type="ORF">BpHYR1_012407</name>
</gene>
<evidence type="ECO:0000313" key="2">
    <source>
        <dbReference type="Proteomes" id="UP000276133"/>
    </source>
</evidence>
<dbReference type="Proteomes" id="UP000276133">
    <property type="component" value="Unassembled WGS sequence"/>
</dbReference>
<organism evidence="1 2">
    <name type="scientific">Brachionus plicatilis</name>
    <name type="common">Marine rotifer</name>
    <name type="synonym">Brachionus muelleri</name>
    <dbReference type="NCBI Taxonomy" id="10195"/>
    <lineage>
        <taxon>Eukaryota</taxon>
        <taxon>Metazoa</taxon>
        <taxon>Spiralia</taxon>
        <taxon>Gnathifera</taxon>
        <taxon>Rotifera</taxon>
        <taxon>Eurotatoria</taxon>
        <taxon>Monogononta</taxon>
        <taxon>Pseudotrocha</taxon>
        <taxon>Ploima</taxon>
        <taxon>Brachionidae</taxon>
        <taxon>Brachionus</taxon>
    </lineage>
</organism>
<accession>A0A3M7SHX6</accession>
<evidence type="ECO:0000313" key="1">
    <source>
        <dbReference type="EMBL" id="RNA35190.1"/>
    </source>
</evidence>
<dbReference type="AlphaFoldDB" id="A0A3M7SHX6"/>
<proteinExistence type="predicted"/>
<comment type="caution">
    <text evidence="1">The sequence shown here is derived from an EMBL/GenBank/DDBJ whole genome shotgun (WGS) entry which is preliminary data.</text>
</comment>
<dbReference type="EMBL" id="REGN01001365">
    <property type="protein sequence ID" value="RNA35190.1"/>
    <property type="molecule type" value="Genomic_DNA"/>
</dbReference>
<keyword evidence="2" id="KW-1185">Reference proteome</keyword>
<reference evidence="1 2" key="1">
    <citation type="journal article" date="2018" name="Sci. Rep.">
        <title>Genomic signatures of local adaptation to the degree of environmental predictability in rotifers.</title>
        <authorList>
            <person name="Franch-Gras L."/>
            <person name="Hahn C."/>
            <person name="Garcia-Roger E.M."/>
            <person name="Carmona M.J."/>
            <person name="Serra M."/>
            <person name="Gomez A."/>
        </authorList>
    </citation>
    <scope>NUCLEOTIDE SEQUENCE [LARGE SCALE GENOMIC DNA]</scope>
    <source>
        <strain evidence="1">HYR1</strain>
    </source>
</reference>